<dbReference type="InterPro" id="IPR000073">
    <property type="entry name" value="AB_hydrolase_1"/>
</dbReference>
<protein>
    <submittedName>
        <fullName evidence="2">Alpha/beta hydrolase</fullName>
    </submittedName>
</protein>
<accession>A0AB39M886</accession>
<dbReference type="InterPro" id="IPR029058">
    <property type="entry name" value="AB_hydrolase_fold"/>
</dbReference>
<organism evidence="2">
    <name type="scientific">Streptomyces sp. R08</name>
    <dbReference type="NCBI Taxonomy" id="3238624"/>
    <lineage>
        <taxon>Bacteria</taxon>
        <taxon>Bacillati</taxon>
        <taxon>Actinomycetota</taxon>
        <taxon>Actinomycetes</taxon>
        <taxon>Kitasatosporales</taxon>
        <taxon>Streptomycetaceae</taxon>
        <taxon>Streptomyces</taxon>
    </lineage>
</organism>
<dbReference type="GO" id="GO:0016787">
    <property type="term" value="F:hydrolase activity"/>
    <property type="evidence" value="ECO:0007669"/>
    <property type="project" value="UniProtKB-KW"/>
</dbReference>
<dbReference type="RefSeq" id="WP_329556824.1">
    <property type="nucleotide sequence ID" value="NZ_CP163431.1"/>
</dbReference>
<dbReference type="Gene3D" id="3.40.50.1820">
    <property type="entry name" value="alpha/beta hydrolase"/>
    <property type="match status" value="1"/>
</dbReference>
<evidence type="ECO:0000259" key="1">
    <source>
        <dbReference type="Pfam" id="PF12697"/>
    </source>
</evidence>
<name>A0AB39M886_9ACTN</name>
<feature type="domain" description="AB hydrolase-1" evidence="1">
    <location>
        <begin position="34"/>
        <end position="266"/>
    </location>
</feature>
<keyword evidence="2" id="KW-0378">Hydrolase</keyword>
<dbReference type="AlphaFoldDB" id="A0AB39M886"/>
<dbReference type="SUPFAM" id="SSF53474">
    <property type="entry name" value="alpha/beta-Hydrolases"/>
    <property type="match status" value="1"/>
</dbReference>
<dbReference type="Pfam" id="PF12697">
    <property type="entry name" value="Abhydrolase_6"/>
    <property type="match status" value="1"/>
</dbReference>
<proteinExistence type="predicted"/>
<dbReference type="EMBL" id="CP163431">
    <property type="protein sequence ID" value="XDQ02045.1"/>
    <property type="molecule type" value="Genomic_DNA"/>
</dbReference>
<gene>
    <name evidence="2" type="ORF">AB5J58_18400</name>
</gene>
<reference evidence="2" key="1">
    <citation type="submission" date="2024-07" db="EMBL/GenBank/DDBJ databases">
        <authorList>
            <person name="Yu S.T."/>
        </authorList>
    </citation>
    <scope>NUCLEOTIDE SEQUENCE</scope>
    <source>
        <strain evidence="2">R08</strain>
    </source>
</reference>
<sequence>MNSRTQDVVSRVVDVDGIPMSALVCEVPDPRAVIVALHGGAVTSGYYDYPGRPRLSLLRTAAALGFTVVAIDRPGYGSSAPHGEAMASPARRVDLAYGAVDRLLTSRSRGAGLFLWAHSIGCALGVYMAGDERRNDLLGLEIAGTGRHHAAGAVDILDFRQRDPDVPRRSGPGLRTLLWEPAHLYPDEVIGAPRIQSAGPPYEATVARRWPLEFAEVAARVRIPVHYTLGDHERVWSSGPEAMADIAGLFTGSPRVGTDEQADSGHNLSIGHTATGYHLRILSFVEECVLASENGGYDNDGIGRLPRRVG</sequence>
<evidence type="ECO:0000313" key="2">
    <source>
        <dbReference type="EMBL" id="XDQ02045.1"/>
    </source>
</evidence>